<keyword evidence="2" id="KW-0479">Metal-binding</keyword>
<dbReference type="PROSITE" id="PS51669">
    <property type="entry name" value="4FE4S_MOW_BIS_MGD"/>
    <property type="match status" value="1"/>
</dbReference>
<dbReference type="SUPFAM" id="SSF50692">
    <property type="entry name" value="ADC-like"/>
    <property type="match status" value="1"/>
</dbReference>
<dbReference type="PANTHER" id="PTHR43105">
    <property type="entry name" value="RESPIRATORY NITRATE REDUCTASE"/>
    <property type="match status" value="1"/>
</dbReference>
<evidence type="ECO:0000313" key="7">
    <source>
        <dbReference type="Proteomes" id="UP000294003"/>
    </source>
</evidence>
<dbReference type="CDD" id="cd02754">
    <property type="entry name" value="MopB_Nitrate-R-NapA-like"/>
    <property type="match status" value="1"/>
</dbReference>
<protein>
    <recommendedName>
        <fullName evidence="5">4Fe-4S Mo/W bis-MGD-type domain-containing protein</fullName>
    </recommendedName>
</protein>
<sequence>MGSQLCGAPAFQKRDSIEDVWGPRTPYKHEWPPREDQACNEEPEEWVQSACVLCSNGCGLDIGVKDGKVVGVRGRVTDRVNKGRLGPKGLHGWNSMNQPDRLTKPLVRKNGKLEPTSWDEAMDLIVEKSKKLAKHLTNHSIAFYTSGQLFLEEYYALAVIGKAGLHTLHMDGNTRLCTATAAASMRESFGSDGQPGSYGDIDYTDCIFLVGHNMAATQTVLWARVLDRLQGPNPPKLIVVDPRNSATAQKATVHLAPKIGTNLALLNGIQHLLFENGRINEDYVSRHTVGVEELRDTVQKYTLEYVEEITGVPVEQLKEAARILGTTKSLLSTALQGVYQSNQATASACQINNINLLRGLIGMPGSGVLQMNGQPTAQNNREAGCDGEFPGFRNYLNPDHMNELARLWNIAPIRVPHWNEPTHVENLLKYIADGSIRMLWISTTNPLVSLPTLARVRELLTQPELFVVCQDIYMTETAAVADVVLPAAQWAEKTGCFTNVDRTVHLSHKAVDPPGEAKSDLEIFLDYGRRMSFRDRDGNDLLPWTTPEEVFEAWKKLSAGRPCDYTGLTYEKLAGGSGIQWPCNEANPQGTERLFTDGHFFTDIDYCESFGHDLETGAPFSKEEYKKFNPAGRAVLKSCHYNPPIEATDEEYPVMLSTGRKALHFHTRTKTGRTQLQKSCPEPAIRISKEDAARFGVEDNEMVIVRSKRGAVEMKALVGGVSPGQTFMPFHFGYWDSEDGRARAANELTMAGAIRIEKIPDQARAQQQVQVREQQSQAVAQVSSKDATETISDDDLTNRRRRLVTWMGNTHETMAQLIDIYEHLIPKLIDDYEVEAGLQVLLRIARGMESKFKPQADKFGEDPAEGLHRAEVLKESLFPREDSRRTEYEVLDALQGLEMYLGYIASCLNALQPASQAVWDEEFCAVVRDNMGDLQRMQAWVRKQIKVRAPQTLLVPALPGGD</sequence>
<gene>
    <name evidence="6" type="ORF">DL762_010561</name>
</gene>
<evidence type="ECO:0000256" key="2">
    <source>
        <dbReference type="ARBA" id="ARBA00022723"/>
    </source>
</evidence>
<organism evidence="6 7">
    <name type="scientific">Monosporascus cannonballus</name>
    <dbReference type="NCBI Taxonomy" id="155416"/>
    <lineage>
        <taxon>Eukaryota</taxon>
        <taxon>Fungi</taxon>
        <taxon>Dikarya</taxon>
        <taxon>Ascomycota</taxon>
        <taxon>Pezizomycotina</taxon>
        <taxon>Sordariomycetes</taxon>
        <taxon>Xylariomycetidae</taxon>
        <taxon>Xylariales</taxon>
        <taxon>Xylariales incertae sedis</taxon>
        <taxon>Monosporascus</taxon>
    </lineage>
</organism>
<dbReference type="Pfam" id="PF01568">
    <property type="entry name" value="Molydop_binding"/>
    <property type="match status" value="1"/>
</dbReference>
<name>A0ABY0GQH6_9PEZI</name>
<dbReference type="Pfam" id="PF04879">
    <property type="entry name" value="Molybdop_Fe4S4"/>
    <property type="match status" value="1"/>
</dbReference>
<comment type="caution">
    <text evidence="6">The sequence shown here is derived from an EMBL/GenBank/DDBJ whole genome shotgun (WGS) entry which is preliminary data.</text>
</comment>
<dbReference type="SUPFAM" id="SSF53706">
    <property type="entry name" value="Formate dehydrogenase/DMSO reductase, domains 1-3"/>
    <property type="match status" value="1"/>
</dbReference>
<dbReference type="Gene3D" id="3.40.228.10">
    <property type="entry name" value="Dimethylsulfoxide Reductase, domain 2"/>
    <property type="match status" value="1"/>
</dbReference>
<keyword evidence="1" id="KW-0004">4Fe-4S</keyword>
<keyword evidence="4" id="KW-0411">Iron-sulfur</keyword>
<dbReference type="SMART" id="SM00926">
    <property type="entry name" value="Molybdop_Fe4S4"/>
    <property type="match status" value="1"/>
</dbReference>
<evidence type="ECO:0000256" key="4">
    <source>
        <dbReference type="ARBA" id="ARBA00023014"/>
    </source>
</evidence>
<dbReference type="Gene3D" id="2.40.40.20">
    <property type="match status" value="1"/>
</dbReference>
<dbReference type="PANTHER" id="PTHR43105:SF10">
    <property type="entry name" value="NADH-QUINONE OXIDOREDUCTASE SUBUNIT G"/>
    <property type="match status" value="1"/>
</dbReference>
<proteinExistence type="predicted"/>
<feature type="domain" description="4Fe-4S Mo/W bis-MGD-type" evidence="5">
    <location>
        <begin position="44"/>
        <end position="100"/>
    </location>
</feature>
<evidence type="ECO:0000256" key="3">
    <source>
        <dbReference type="ARBA" id="ARBA00023004"/>
    </source>
</evidence>
<accession>A0ABY0GQH6</accession>
<dbReference type="InterPro" id="IPR050123">
    <property type="entry name" value="Prok_molybdopt-oxidoreductase"/>
</dbReference>
<dbReference type="InterPro" id="IPR006963">
    <property type="entry name" value="Mopterin_OxRdtase_4Fe-4S_dom"/>
</dbReference>
<evidence type="ECO:0000313" key="6">
    <source>
        <dbReference type="EMBL" id="RYO74055.1"/>
    </source>
</evidence>
<dbReference type="EMBL" id="QJNS01000738">
    <property type="protein sequence ID" value="RYO74055.1"/>
    <property type="molecule type" value="Genomic_DNA"/>
</dbReference>
<evidence type="ECO:0000256" key="1">
    <source>
        <dbReference type="ARBA" id="ARBA00022485"/>
    </source>
</evidence>
<dbReference type="InterPro" id="IPR009010">
    <property type="entry name" value="Asp_de-COase-like_dom_sf"/>
</dbReference>
<dbReference type="Gene3D" id="2.20.25.90">
    <property type="entry name" value="ADC-like domains"/>
    <property type="match status" value="1"/>
</dbReference>
<reference evidence="6 7" key="1">
    <citation type="submission" date="2018-06" db="EMBL/GenBank/DDBJ databases">
        <title>Complete Genomes of Monosporascus.</title>
        <authorList>
            <person name="Robinson A.J."/>
            <person name="Natvig D.O."/>
        </authorList>
    </citation>
    <scope>NUCLEOTIDE SEQUENCE [LARGE SCALE GENOMIC DNA]</scope>
    <source>
        <strain evidence="6 7">CBS 609.92</strain>
    </source>
</reference>
<dbReference type="Gene3D" id="3.40.50.740">
    <property type="match status" value="1"/>
</dbReference>
<keyword evidence="3" id="KW-0408">Iron</keyword>
<dbReference type="Pfam" id="PF00384">
    <property type="entry name" value="Molybdopterin"/>
    <property type="match status" value="1"/>
</dbReference>
<dbReference type="CDD" id="cd00508">
    <property type="entry name" value="MopB_CT_Fdh-Nap-like"/>
    <property type="match status" value="1"/>
</dbReference>
<dbReference type="InterPro" id="IPR006657">
    <property type="entry name" value="MoPterin_dinucl-bd_dom"/>
</dbReference>
<keyword evidence="7" id="KW-1185">Reference proteome</keyword>
<dbReference type="InterPro" id="IPR006656">
    <property type="entry name" value="Mopterin_OxRdtase"/>
</dbReference>
<evidence type="ECO:0000259" key="5">
    <source>
        <dbReference type="PROSITE" id="PS51669"/>
    </source>
</evidence>
<dbReference type="Proteomes" id="UP000294003">
    <property type="component" value="Unassembled WGS sequence"/>
</dbReference>